<dbReference type="OrthoDB" id="538336at2759"/>
<evidence type="ECO:0000313" key="2">
    <source>
        <dbReference type="EMBL" id="KAF9609269.1"/>
    </source>
</evidence>
<dbReference type="Pfam" id="PF22924">
    <property type="entry name" value="ACOX_C_alpha1"/>
    <property type="match status" value="1"/>
</dbReference>
<comment type="caution">
    <text evidence="2">The sequence shown here is derived from an EMBL/GenBank/DDBJ whole genome shotgun (WGS) entry which is preliminary data.</text>
</comment>
<dbReference type="PROSITE" id="PS00108">
    <property type="entry name" value="PROTEIN_KINASE_ST"/>
    <property type="match status" value="1"/>
</dbReference>
<evidence type="ECO:0000259" key="1">
    <source>
        <dbReference type="PROSITE" id="PS50011"/>
    </source>
</evidence>
<dbReference type="Gene3D" id="1.10.510.10">
    <property type="entry name" value="Transferase(Phosphotransferase) domain 1"/>
    <property type="match status" value="1"/>
</dbReference>
<dbReference type="GO" id="GO:0001676">
    <property type="term" value="P:long-chain fatty acid metabolic process"/>
    <property type="evidence" value="ECO:0007669"/>
    <property type="project" value="TreeGrafter"/>
</dbReference>
<dbReference type="GO" id="GO:0005777">
    <property type="term" value="C:peroxisome"/>
    <property type="evidence" value="ECO:0007669"/>
    <property type="project" value="InterPro"/>
</dbReference>
<dbReference type="GO" id="GO:0004672">
    <property type="term" value="F:protein kinase activity"/>
    <property type="evidence" value="ECO:0007669"/>
    <property type="project" value="InterPro"/>
</dbReference>
<organism evidence="2 3">
    <name type="scientific">Coptis chinensis</name>
    <dbReference type="NCBI Taxonomy" id="261450"/>
    <lineage>
        <taxon>Eukaryota</taxon>
        <taxon>Viridiplantae</taxon>
        <taxon>Streptophyta</taxon>
        <taxon>Embryophyta</taxon>
        <taxon>Tracheophyta</taxon>
        <taxon>Spermatophyta</taxon>
        <taxon>Magnoliopsida</taxon>
        <taxon>Ranunculales</taxon>
        <taxon>Ranunculaceae</taxon>
        <taxon>Coptidoideae</taxon>
        <taxon>Coptis</taxon>
    </lineage>
</organism>
<dbReference type="InterPro" id="IPR008271">
    <property type="entry name" value="Ser/Thr_kinase_AS"/>
</dbReference>
<gene>
    <name evidence="2" type="ORF">IFM89_014463</name>
</gene>
<sequence>MLLLQEICHRDLKLENTLLDGSATPCLKICDFGYSKVGAYPFEDPEDPRNFCKTIGRIMNVQYSIPDYVHVSSSCRELLSRIFVANPSKVIDYKTQQSRLFPLLATTYAYRFVGEWLKWLYKDVTQRLQSCDFSTLSEAHACTAGLKSLTTSITA</sequence>
<protein>
    <recommendedName>
        <fullName evidence="1">Protein kinase domain-containing protein</fullName>
    </recommendedName>
</protein>
<dbReference type="PROSITE" id="PS50011">
    <property type="entry name" value="PROTEIN_KINASE_DOM"/>
    <property type="match status" value="1"/>
</dbReference>
<proteinExistence type="predicted"/>
<name>A0A835I2C1_9MAGN</name>
<dbReference type="GO" id="GO:0033540">
    <property type="term" value="P:fatty acid beta-oxidation using acyl-CoA oxidase"/>
    <property type="evidence" value="ECO:0007669"/>
    <property type="project" value="TreeGrafter"/>
</dbReference>
<dbReference type="GO" id="GO:0005504">
    <property type="term" value="F:fatty acid binding"/>
    <property type="evidence" value="ECO:0007669"/>
    <property type="project" value="TreeGrafter"/>
</dbReference>
<dbReference type="SUPFAM" id="SSF47203">
    <property type="entry name" value="Acyl-CoA dehydrogenase C-terminal domain-like"/>
    <property type="match status" value="1"/>
</dbReference>
<dbReference type="InterPro" id="IPR055060">
    <property type="entry name" value="ACOX_C_alpha1"/>
</dbReference>
<dbReference type="PANTHER" id="PTHR10909:SF250">
    <property type="entry name" value="PEROXISOMAL ACYL-COENZYME A OXIDASE 1"/>
    <property type="match status" value="1"/>
</dbReference>
<keyword evidence="3" id="KW-1185">Reference proteome</keyword>
<reference evidence="2 3" key="1">
    <citation type="submission" date="2020-10" db="EMBL/GenBank/DDBJ databases">
        <title>The Coptis chinensis genome and diversification of protoberbering-type alkaloids.</title>
        <authorList>
            <person name="Wang B."/>
            <person name="Shu S."/>
            <person name="Song C."/>
            <person name="Liu Y."/>
        </authorList>
    </citation>
    <scope>NUCLEOTIDE SEQUENCE [LARGE SCALE GENOMIC DNA]</scope>
    <source>
        <strain evidence="2">HL-2020</strain>
        <tissue evidence="2">Leaf</tissue>
    </source>
</reference>
<dbReference type="GO" id="GO:0005524">
    <property type="term" value="F:ATP binding"/>
    <property type="evidence" value="ECO:0007669"/>
    <property type="project" value="InterPro"/>
</dbReference>
<evidence type="ECO:0000313" key="3">
    <source>
        <dbReference type="Proteomes" id="UP000631114"/>
    </source>
</evidence>
<dbReference type="InterPro" id="IPR012258">
    <property type="entry name" value="Acyl-CoA_oxidase"/>
</dbReference>
<dbReference type="AlphaFoldDB" id="A0A835I2C1"/>
<dbReference type="Proteomes" id="UP000631114">
    <property type="component" value="Unassembled WGS sequence"/>
</dbReference>
<accession>A0A835I2C1</accession>
<dbReference type="GO" id="GO:0055088">
    <property type="term" value="P:lipid homeostasis"/>
    <property type="evidence" value="ECO:0007669"/>
    <property type="project" value="TreeGrafter"/>
</dbReference>
<dbReference type="Gene3D" id="1.20.140.10">
    <property type="entry name" value="Butyryl-CoA Dehydrogenase, subunit A, domain 3"/>
    <property type="match status" value="1"/>
</dbReference>
<feature type="non-terminal residue" evidence="2">
    <location>
        <position position="1"/>
    </location>
</feature>
<dbReference type="SUPFAM" id="SSF56112">
    <property type="entry name" value="Protein kinase-like (PK-like)"/>
    <property type="match status" value="1"/>
</dbReference>
<dbReference type="InterPro" id="IPR000719">
    <property type="entry name" value="Prot_kinase_dom"/>
</dbReference>
<dbReference type="GO" id="GO:0003997">
    <property type="term" value="F:acyl-CoA oxidase activity"/>
    <property type="evidence" value="ECO:0007669"/>
    <property type="project" value="InterPro"/>
</dbReference>
<dbReference type="GO" id="GO:0071949">
    <property type="term" value="F:FAD binding"/>
    <property type="evidence" value="ECO:0007669"/>
    <property type="project" value="InterPro"/>
</dbReference>
<dbReference type="EMBL" id="JADFTS010000004">
    <property type="protein sequence ID" value="KAF9609269.1"/>
    <property type="molecule type" value="Genomic_DNA"/>
</dbReference>
<feature type="domain" description="Protein kinase" evidence="1">
    <location>
        <begin position="1"/>
        <end position="155"/>
    </location>
</feature>
<dbReference type="InterPro" id="IPR011009">
    <property type="entry name" value="Kinase-like_dom_sf"/>
</dbReference>
<dbReference type="InterPro" id="IPR036250">
    <property type="entry name" value="AcylCo_DH-like_C"/>
</dbReference>
<dbReference type="PANTHER" id="PTHR10909">
    <property type="entry name" value="ELECTRON TRANSPORT OXIDOREDUCTASE"/>
    <property type="match status" value="1"/>
</dbReference>